<keyword evidence="2" id="KW-1185">Reference proteome</keyword>
<proteinExistence type="predicted"/>
<accession>A0A8T0TAR7</accession>
<sequence>MLSLLAEDVKPLHSQIDMNGFIFCGPNCDMLAAYITKTNQLSELLIQCYNRSDELFVLCKIVSWISSMSVVWELEHIIVVTFDMISTSWLNQWQSLNCADNTGASEGNQRVP</sequence>
<dbReference type="Proteomes" id="UP000823388">
    <property type="component" value="Chromosome 4N"/>
</dbReference>
<evidence type="ECO:0000313" key="2">
    <source>
        <dbReference type="Proteomes" id="UP000823388"/>
    </source>
</evidence>
<gene>
    <name evidence="1" type="ORF">PVAP13_4NG214233</name>
</gene>
<dbReference type="AlphaFoldDB" id="A0A8T0TAR7"/>
<name>A0A8T0TAR7_PANVG</name>
<comment type="caution">
    <text evidence="1">The sequence shown here is derived from an EMBL/GenBank/DDBJ whole genome shotgun (WGS) entry which is preliminary data.</text>
</comment>
<protein>
    <submittedName>
        <fullName evidence="1">Uncharacterized protein</fullName>
    </submittedName>
</protein>
<evidence type="ECO:0000313" key="1">
    <source>
        <dbReference type="EMBL" id="KAG2606325.1"/>
    </source>
</evidence>
<dbReference type="EMBL" id="CM029044">
    <property type="protein sequence ID" value="KAG2606325.1"/>
    <property type="molecule type" value="Genomic_DNA"/>
</dbReference>
<organism evidence="1 2">
    <name type="scientific">Panicum virgatum</name>
    <name type="common">Blackwell switchgrass</name>
    <dbReference type="NCBI Taxonomy" id="38727"/>
    <lineage>
        <taxon>Eukaryota</taxon>
        <taxon>Viridiplantae</taxon>
        <taxon>Streptophyta</taxon>
        <taxon>Embryophyta</taxon>
        <taxon>Tracheophyta</taxon>
        <taxon>Spermatophyta</taxon>
        <taxon>Magnoliopsida</taxon>
        <taxon>Liliopsida</taxon>
        <taxon>Poales</taxon>
        <taxon>Poaceae</taxon>
        <taxon>PACMAD clade</taxon>
        <taxon>Panicoideae</taxon>
        <taxon>Panicodae</taxon>
        <taxon>Paniceae</taxon>
        <taxon>Panicinae</taxon>
        <taxon>Panicum</taxon>
        <taxon>Panicum sect. Hiantes</taxon>
    </lineage>
</organism>
<reference evidence="1 2" key="1">
    <citation type="submission" date="2020-05" db="EMBL/GenBank/DDBJ databases">
        <title>WGS assembly of Panicum virgatum.</title>
        <authorList>
            <person name="Lovell J.T."/>
            <person name="Jenkins J."/>
            <person name="Shu S."/>
            <person name="Juenger T.E."/>
            <person name="Schmutz J."/>
        </authorList>
    </citation>
    <scope>NUCLEOTIDE SEQUENCE [LARGE SCALE GENOMIC DNA]</scope>
    <source>
        <strain evidence="2">cv. AP13</strain>
    </source>
</reference>